<accession>A0A6L8LN67</accession>
<organism evidence="2 3">
    <name type="scientific">Thalassovita mangrovi</name>
    <dbReference type="NCBI Taxonomy" id="2692236"/>
    <lineage>
        <taxon>Bacteria</taxon>
        <taxon>Pseudomonadati</taxon>
        <taxon>Pseudomonadota</taxon>
        <taxon>Alphaproteobacteria</taxon>
        <taxon>Rhodobacterales</taxon>
        <taxon>Roseobacteraceae</taxon>
        <taxon>Thalassovita</taxon>
    </lineage>
</organism>
<gene>
    <name evidence="2" type="ORF">GR167_14355</name>
</gene>
<dbReference type="AlphaFoldDB" id="A0A6L8LN67"/>
<feature type="transmembrane region" description="Helical" evidence="1">
    <location>
        <begin position="33"/>
        <end position="51"/>
    </location>
</feature>
<sequence length="60" mass="7123">MTSRRRHLNRTDMEIIVTQIVEFLHRRTRRHPVLWVLIVLLILASIALSGIEMYNRVAGR</sequence>
<evidence type="ECO:0000313" key="3">
    <source>
        <dbReference type="Proteomes" id="UP000479043"/>
    </source>
</evidence>
<keyword evidence="1" id="KW-0472">Membrane</keyword>
<proteinExistence type="predicted"/>
<reference evidence="2 3" key="1">
    <citation type="submission" date="2020-01" db="EMBL/GenBank/DDBJ databases">
        <authorList>
            <person name="Chen S."/>
        </authorList>
    </citation>
    <scope>NUCLEOTIDE SEQUENCE [LARGE SCALE GENOMIC DNA]</scope>
    <source>
        <strain evidence="2 3">GS-10</strain>
    </source>
</reference>
<comment type="caution">
    <text evidence="2">The sequence shown here is derived from an EMBL/GenBank/DDBJ whole genome shotgun (WGS) entry which is preliminary data.</text>
</comment>
<name>A0A6L8LN67_9RHOB</name>
<evidence type="ECO:0000313" key="2">
    <source>
        <dbReference type="EMBL" id="MYM56496.1"/>
    </source>
</evidence>
<keyword evidence="3" id="KW-1185">Reference proteome</keyword>
<keyword evidence="1" id="KW-0812">Transmembrane</keyword>
<evidence type="ECO:0000256" key="1">
    <source>
        <dbReference type="SAM" id="Phobius"/>
    </source>
</evidence>
<dbReference type="EMBL" id="WWEN01000006">
    <property type="protein sequence ID" value="MYM56496.1"/>
    <property type="molecule type" value="Genomic_DNA"/>
</dbReference>
<dbReference type="RefSeq" id="WP_160974402.1">
    <property type="nucleotide sequence ID" value="NZ_WWEN01000006.1"/>
</dbReference>
<protein>
    <submittedName>
        <fullName evidence="2">Uncharacterized protein</fullName>
    </submittedName>
</protein>
<dbReference type="Proteomes" id="UP000479043">
    <property type="component" value="Unassembled WGS sequence"/>
</dbReference>
<keyword evidence="1" id="KW-1133">Transmembrane helix</keyword>